<evidence type="ECO:0000256" key="5">
    <source>
        <dbReference type="SAM" id="Phobius"/>
    </source>
</evidence>
<gene>
    <name evidence="7" type="ORF">AS25_07035</name>
</gene>
<dbReference type="InterPro" id="IPR011701">
    <property type="entry name" value="MFS"/>
</dbReference>
<comment type="subcellular location">
    <subcellularLocation>
        <location evidence="1">Cell membrane</location>
        <topology evidence="1">Multi-pass membrane protein</topology>
    </subcellularLocation>
</comment>
<keyword evidence="2 5" id="KW-0812">Transmembrane</keyword>
<dbReference type="PROSITE" id="PS50850">
    <property type="entry name" value="MFS"/>
    <property type="match status" value="1"/>
</dbReference>
<accession>A0A0B0D9F1</accession>
<evidence type="ECO:0000259" key="6">
    <source>
        <dbReference type="PROSITE" id="PS50850"/>
    </source>
</evidence>
<dbReference type="eggNOG" id="COG2814">
    <property type="taxonomic scope" value="Bacteria"/>
</dbReference>
<dbReference type="CDD" id="cd17321">
    <property type="entry name" value="MFS_MMR_MDR_like"/>
    <property type="match status" value="1"/>
</dbReference>
<feature type="transmembrane region" description="Helical" evidence="5">
    <location>
        <begin position="9"/>
        <end position="32"/>
    </location>
</feature>
<feature type="transmembrane region" description="Helical" evidence="5">
    <location>
        <begin position="303"/>
        <end position="320"/>
    </location>
</feature>
<evidence type="ECO:0000256" key="2">
    <source>
        <dbReference type="ARBA" id="ARBA00022692"/>
    </source>
</evidence>
<sequence>MDPAERRRILWVLLVPLFMSLISVSIVNVALSSIQQDLEASSSALQWVLTGYALAFGVLLVASGRAGDVFGRRKLFIAGIAVFAGASLLCGLAPNTTVLNIGRVIQGLGSGMLNPQTVGMIQEYFQGRERAKAFGLFGSVVGVAVAIGPTLGGLLIQVLGPDAGWRSTFLLNVPIAALAIVLAFLWLPRRSRRPGKVDMDPLGVVVFGIAVLALLLPFVESQWGPWIWLSLPAGVLLVYGWVRWEKRYKRAGRAPMVDLELFRTASFSYGALLISVYFLGVTSIWIVVALYAQQGLGRTALEAGTLGLPASILSALIAPLSGRAVLRWGRSVVLAGMSLALLGIVLSVLVAYGMSHWGWHIALFYVSLAFIGAGQGAVMAPNQTLSFADVPLRFAGAAGGVLQTGQRMGTAIGTALITAVAFGVLARADWNAAFTASFAVITVIVLIAMGIGIADMRRRTPEEPSRG</sequence>
<dbReference type="Proteomes" id="UP000030664">
    <property type="component" value="Unassembled WGS sequence"/>
</dbReference>
<dbReference type="AlphaFoldDB" id="A0A0B0D9F1"/>
<feature type="transmembrane region" description="Helical" evidence="5">
    <location>
        <begin position="133"/>
        <end position="156"/>
    </location>
</feature>
<dbReference type="InterPro" id="IPR036259">
    <property type="entry name" value="MFS_trans_sf"/>
</dbReference>
<evidence type="ECO:0000313" key="7">
    <source>
        <dbReference type="EMBL" id="KHE74621.1"/>
    </source>
</evidence>
<evidence type="ECO:0000256" key="4">
    <source>
        <dbReference type="ARBA" id="ARBA00023136"/>
    </source>
</evidence>
<feature type="transmembrane region" description="Helical" evidence="5">
    <location>
        <begin position="44"/>
        <end position="63"/>
    </location>
</feature>
<keyword evidence="4 5" id="KW-0472">Membrane</keyword>
<dbReference type="GO" id="GO:0005886">
    <property type="term" value="C:plasma membrane"/>
    <property type="evidence" value="ECO:0007669"/>
    <property type="project" value="UniProtKB-SubCell"/>
</dbReference>
<feature type="transmembrane region" description="Helical" evidence="5">
    <location>
        <begin position="358"/>
        <end position="378"/>
    </location>
</feature>
<dbReference type="PRINTS" id="PR01036">
    <property type="entry name" value="TCRTETB"/>
</dbReference>
<dbReference type="PANTHER" id="PTHR42718:SF39">
    <property type="entry name" value="ACTINORHODIN TRANSPORTER-RELATED"/>
    <property type="match status" value="1"/>
</dbReference>
<dbReference type="PANTHER" id="PTHR42718">
    <property type="entry name" value="MAJOR FACILITATOR SUPERFAMILY MULTIDRUG TRANSPORTER MFSC"/>
    <property type="match status" value="1"/>
</dbReference>
<feature type="transmembrane region" description="Helical" evidence="5">
    <location>
        <begin position="225"/>
        <end position="244"/>
    </location>
</feature>
<name>A0A0B0D9F1_9MICC</name>
<dbReference type="Gene3D" id="1.20.1720.10">
    <property type="entry name" value="Multidrug resistance protein D"/>
    <property type="match status" value="1"/>
</dbReference>
<feature type="transmembrane region" description="Helical" evidence="5">
    <location>
        <begin position="332"/>
        <end position="352"/>
    </location>
</feature>
<organism evidence="7 8">
    <name type="scientific">Kocuria marina</name>
    <dbReference type="NCBI Taxonomy" id="223184"/>
    <lineage>
        <taxon>Bacteria</taxon>
        <taxon>Bacillati</taxon>
        <taxon>Actinomycetota</taxon>
        <taxon>Actinomycetes</taxon>
        <taxon>Micrococcales</taxon>
        <taxon>Micrococcaceae</taxon>
        <taxon>Kocuria</taxon>
    </lineage>
</organism>
<feature type="transmembrane region" description="Helical" evidence="5">
    <location>
        <begin position="265"/>
        <end position="291"/>
    </location>
</feature>
<feature type="transmembrane region" description="Helical" evidence="5">
    <location>
        <begin position="168"/>
        <end position="187"/>
    </location>
</feature>
<dbReference type="InterPro" id="IPR020846">
    <property type="entry name" value="MFS_dom"/>
</dbReference>
<dbReference type="SUPFAM" id="SSF103473">
    <property type="entry name" value="MFS general substrate transporter"/>
    <property type="match status" value="1"/>
</dbReference>
<evidence type="ECO:0000256" key="1">
    <source>
        <dbReference type="ARBA" id="ARBA00004651"/>
    </source>
</evidence>
<feature type="domain" description="Major facilitator superfamily (MFS) profile" evidence="6">
    <location>
        <begin position="9"/>
        <end position="460"/>
    </location>
</feature>
<feature type="transmembrane region" description="Helical" evidence="5">
    <location>
        <begin position="408"/>
        <end position="426"/>
    </location>
</feature>
<protein>
    <submittedName>
        <fullName evidence="7">MFS transporter permease</fullName>
    </submittedName>
</protein>
<feature type="transmembrane region" description="Helical" evidence="5">
    <location>
        <begin position="199"/>
        <end position="219"/>
    </location>
</feature>
<comment type="caution">
    <text evidence="7">The sequence shown here is derived from an EMBL/GenBank/DDBJ whole genome shotgun (WGS) entry which is preliminary data.</text>
</comment>
<keyword evidence="3 5" id="KW-1133">Transmembrane helix</keyword>
<evidence type="ECO:0000313" key="8">
    <source>
        <dbReference type="Proteomes" id="UP000030664"/>
    </source>
</evidence>
<dbReference type="GO" id="GO:0022857">
    <property type="term" value="F:transmembrane transporter activity"/>
    <property type="evidence" value="ECO:0007669"/>
    <property type="project" value="InterPro"/>
</dbReference>
<evidence type="ECO:0000256" key="3">
    <source>
        <dbReference type="ARBA" id="ARBA00022989"/>
    </source>
</evidence>
<proteinExistence type="predicted"/>
<dbReference type="EMBL" id="JROM01000021">
    <property type="protein sequence ID" value="KHE74621.1"/>
    <property type="molecule type" value="Genomic_DNA"/>
</dbReference>
<dbReference type="Pfam" id="PF07690">
    <property type="entry name" value="MFS_1"/>
    <property type="match status" value="1"/>
</dbReference>
<reference evidence="7 8" key="1">
    <citation type="submission" date="2014-09" db="EMBL/GenBank/DDBJ databases">
        <title>High-quality draft genome sequence of Kocuria marina SO9-6, an actinobacterium isolated from a copper mine.</title>
        <authorList>
            <person name="Castro D.B."/>
            <person name="Pereira L.B."/>
            <person name="Silva M.V."/>
            <person name="Silva B.P."/>
            <person name="Zanardi B.R."/>
            <person name="Carlos C."/>
            <person name="Belgini D.R."/>
            <person name="Limache E.G."/>
            <person name="Lacerda G.V."/>
            <person name="Nery M.B."/>
            <person name="Gomes M.B."/>
            <person name="Souza S."/>
            <person name="Silva T.M."/>
            <person name="Rodrigues V.D."/>
            <person name="Paulino L.C."/>
            <person name="Vicentini R."/>
            <person name="Ferraz L.F."/>
            <person name="Ottoboni L.M."/>
        </authorList>
    </citation>
    <scope>NUCLEOTIDE SEQUENCE [LARGE SCALE GENOMIC DNA]</scope>
    <source>
        <strain evidence="7 8">SO9-6</strain>
    </source>
</reference>
<dbReference type="STRING" id="223184.AS25_07035"/>
<dbReference type="Gene3D" id="1.20.1250.20">
    <property type="entry name" value="MFS general substrate transporter like domains"/>
    <property type="match status" value="1"/>
</dbReference>
<feature type="transmembrane region" description="Helical" evidence="5">
    <location>
        <begin position="75"/>
        <end position="94"/>
    </location>
</feature>
<feature type="transmembrane region" description="Helical" evidence="5">
    <location>
        <begin position="432"/>
        <end position="454"/>
    </location>
</feature>